<evidence type="ECO:0000313" key="1">
    <source>
        <dbReference type="EMBL" id="KGE88422.1"/>
    </source>
</evidence>
<organism evidence="1 2">
    <name type="scientific">Phaeodactylibacter xiamenensis</name>
    <dbReference type="NCBI Taxonomy" id="1524460"/>
    <lineage>
        <taxon>Bacteria</taxon>
        <taxon>Pseudomonadati</taxon>
        <taxon>Bacteroidota</taxon>
        <taxon>Saprospiria</taxon>
        <taxon>Saprospirales</taxon>
        <taxon>Haliscomenobacteraceae</taxon>
        <taxon>Phaeodactylibacter</taxon>
    </lineage>
</organism>
<accession>A0A098SBK8</accession>
<keyword evidence="2" id="KW-1185">Reference proteome</keyword>
<proteinExistence type="predicted"/>
<comment type="caution">
    <text evidence="1">The sequence shown here is derived from an EMBL/GenBank/DDBJ whole genome shotgun (WGS) entry which is preliminary data.</text>
</comment>
<dbReference type="Proteomes" id="UP000029736">
    <property type="component" value="Unassembled WGS sequence"/>
</dbReference>
<protein>
    <submittedName>
        <fullName evidence="1">Uncharacterized protein</fullName>
    </submittedName>
</protein>
<gene>
    <name evidence="1" type="ORF">IX84_09570</name>
</gene>
<dbReference type="AlphaFoldDB" id="A0A098SBK8"/>
<name>A0A098SBK8_9BACT</name>
<reference evidence="1 2" key="1">
    <citation type="journal article" date="2014" name="Int. J. Syst. Evol. Microbiol.">
        <title>Phaeodactylibacter xiamenensis gen. nov., sp. nov., a member of the family Saprospiraceae isolated from the marine alga Phaeodactylum tricornutum.</title>
        <authorList>
            <person name="Chen Z.Jr."/>
            <person name="Lei X."/>
            <person name="Lai Q."/>
            <person name="Li Y."/>
            <person name="Zhang B."/>
            <person name="Zhang J."/>
            <person name="Zhang H."/>
            <person name="Yang L."/>
            <person name="Zheng W."/>
            <person name="Tian Y."/>
            <person name="Yu Z."/>
            <person name="Xu H.Jr."/>
            <person name="Zheng T."/>
        </authorList>
    </citation>
    <scope>NUCLEOTIDE SEQUENCE [LARGE SCALE GENOMIC DNA]</scope>
    <source>
        <strain evidence="1 2">KD52</strain>
    </source>
</reference>
<dbReference type="EMBL" id="JPOS01000019">
    <property type="protein sequence ID" value="KGE88422.1"/>
    <property type="molecule type" value="Genomic_DNA"/>
</dbReference>
<sequence length="60" mass="6507">MVAFDFKDSGLGVRMVARARTVFSTGELYKWTSHLPTNSRIAAAKSTAIKTGPILTGIKH</sequence>
<evidence type="ECO:0000313" key="2">
    <source>
        <dbReference type="Proteomes" id="UP000029736"/>
    </source>
</evidence>